<proteinExistence type="inferred from homology"/>
<dbReference type="Gene3D" id="3.40.50.300">
    <property type="entry name" value="P-loop containing nucleotide triphosphate hydrolases"/>
    <property type="match status" value="1"/>
</dbReference>
<evidence type="ECO:0000259" key="5">
    <source>
        <dbReference type="Pfam" id="PF25344"/>
    </source>
</evidence>
<accession>A0ABQ9ESR8</accession>
<evidence type="ECO:0000313" key="7">
    <source>
        <dbReference type="Proteomes" id="UP001217089"/>
    </source>
</evidence>
<name>A0ABQ9ESR8_TEGGR</name>
<keyword evidence="2" id="KW-0547">Nucleotide-binding</keyword>
<evidence type="ECO:0000259" key="4">
    <source>
        <dbReference type="Pfam" id="PF05970"/>
    </source>
</evidence>
<dbReference type="EMBL" id="JARBDR010000813">
    <property type="protein sequence ID" value="KAJ8306328.1"/>
    <property type="molecule type" value="Genomic_DNA"/>
</dbReference>
<organism evidence="6 7">
    <name type="scientific">Tegillarca granosa</name>
    <name type="common">Malaysian cockle</name>
    <name type="synonym">Anadara granosa</name>
    <dbReference type="NCBI Taxonomy" id="220873"/>
    <lineage>
        <taxon>Eukaryota</taxon>
        <taxon>Metazoa</taxon>
        <taxon>Spiralia</taxon>
        <taxon>Lophotrochozoa</taxon>
        <taxon>Mollusca</taxon>
        <taxon>Bivalvia</taxon>
        <taxon>Autobranchia</taxon>
        <taxon>Pteriomorphia</taxon>
        <taxon>Arcoida</taxon>
        <taxon>Arcoidea</taxon>
        <taxon>Arcidae</taxon>
        <taxon>Tegillarca</taxon>
    </lineage>
</organism>
<dbReference type="InterPro" id="IPR010285">
    <property type="entry name" value="DNA_helicase_pif1-like_DEAD"/>
</dbReference>
<feature type="domain" description="DNA helicase Pif1-like DEAD-box helicase" evidence="4">
    <location>
        <begin position="203"/>
        <end position="256"/>
    </location>
</feature>
<keyword evidence="1" id="KW-0539">Nucleus</keyword>
<dbReference type="InterPro" id="IPR027417">
    <property type="entry name" value="P-loop_NTPase"/>
</dbReference>
<comment type="similarity">
    <text evidence="2">Belongs to the helicase family.</text>
</comment>
<keyword evidence="2" id="KW-0347">Helicase</keyword>
<keyword evidence="2" id="KW-0233">DNA recombination</keyword>
<gene>
    <name evidence="6" type="ORF">KUTeg_016873</name>
</gene>
<keyword evidence="7" id="KW-1185">Reference proteome</keyword>
<evidence type="ECO:0000256" key="3">
    <source>
        <dbReference type="SAM" id="MobiDB-lite"/>
    </source>
</evidence>
<sequence length="313" mass="35178">MEINFLSCTATIEELTATGNVVKKTQHRNSVLTLGRNEFRDIVLKLELGKKEWKYDLREITIHKKFVKDGKATIKIPDRKMQLLLSNCPPDKLIMFLKTLHTKLECLKLKGFKSARSKLLSDLPKTFDEISPLTVKELQTVHEIRAKQTENKPDLFTPKGKRKRIESDDKENQPPGGVKMARKLICGGDKMNPSLNVVNPVTLNKEQDMVLKAVLRGKSIFFTGSAGTGKSFLLRRIIGALPPQHTFATASTGIGSGKAPLQQCVELASRQQIQQQWKKCCHLIIDEISMVDGEFFEKLECVASLQHGRSASR</sequence>
<dbReference type="SUPFAM" id="SSF52540">
    <property type="entry name" value="P-loop containing nucleoside triphosphate hydrolases"/>
    <property type="match status" value="1"/>
</dbReference>
<feature type="domain" description="PIF1/LRR1 pleckstrin homology" evidence="5">
    <location>
        <begin position="6"/>
        <end position="105"/>
    </location>
</feature>
<dbReference type="Pfam" id="PF25344">
    <property type="entry name" value="PH_LRR1"/>
    <property type="match status" value="1"/>
</dbReference>
<reference evidence="6 7" key="1">
    <citation type="submission" date="2022-12" db="EMBL/GenBank/DDBJ databases">
        <title>Chromosome-level genome of Tegillarca granosa.</title>
        <authorList>
            <person name="Kim J."/>
        </authorList>
    </citation>
    <scope>NUCLEOTIDE SEQUENCE [LARGE SCALE GENOMIC DNA]</scope>
    <source>
        <strain evidence="6">Teg-2019</strain>
        <tissue evidence="6">Adductor muscle</tissue>
    </source>
</reference>
<dbReference type="PANTHER" id="PTHR47642">
    <property type="entry name" value="ATP-DEPENDENT DNA HELICASE"/>
    <property type="match status" value="1"/>
</dbReference>
<dbReference type="PANTHER" id="PTHR47642:SF7">
    <property type="entry name" value="ATP-DEPENDENT DNA HELICASE PIF1"/>
    <property type="match status" value="1"/>
</dbReference>
<feature type="region of interest" description="Disordered" evidence="3">
    <location>
        <begin position="147"/>
        <end position="178"/>
    </location>
</feature>
<protein>
    <recommendedName>
        <fullName evidence="2">ATP-dependent DNA helicase</fullName>
        <ecNumber evidence="2">5.6.2.3</ecNumber>
    </recommendedName>
</protein>
<dbReference type="InterPro" id="IPR051055">
    <property type="entry name" value="PIF1_helicase"/>
</dbReference>
<evidence type="ECO:0000256" key="2">
    <source>
        <dbReference type="RuleBase" id="RU363044"/>
    </source>
</evidence>
<evidence type="ECO:0000313" key="6">
    <source>
        <dbReference type="EMBL" id="KAJ8306328.1"/>
    </source>
</evidence>
<comment type="cofactor">
    <cofactor evidence="2">
        <name>Mg(2+)</name>
        <dbReference type="ChEBI" id="CHEBI:18420"/>
    </cofactor>
</comment>
<comment type="caution">
    <text evidence="6">The sequence shown here is derived from an EMBL/GenBank/DDBJ whole genome shotgun (WGS) entry which is preliminary data.</text>
</comment>
<keyword evidence="2" id="KW-0234">DNA repair</keyword>
<dbReference type="EC" id="5.6.2.3" evidence="2"/>
<comment type="catalytic activity">
    <reaction evidence="2">
        <text>ATP + H2O = ADP + phosphate + H(+)</text>
        <dbReference type="Rhea" id="RHEA:13065"/>
        <dbReference type="ChEBI" id="CHEBI:15377"/>
        <dbReference type="ChEBI" id="CHEBI:15378"/>
        <dbReference type="ChEBI" id="CHEBI:30616"/>
        <dbReference type="ChEBI" id="CHEBI:43474"/>
        <dbReference type="ChEBI" id="CHEBI:456216"/>
        <dbReference type="EC" id="5.6.2.3"/>
    </reaction>
</comment>
<keyword evidence="2" id="KW-0378">Hydrolase</keyword>
<keyword evidence="2" id="KW-0227">DNA damage</keyword>
<dbReference type="Pfam" id="PF05970">
    <property type="entry name" value="PIF1"/>
    <property type="match status" value="1"/>
</dbReference>
<dbReference type="InterPro" id="IPR057437">
    <property type="entry name" value="PIF1/LRR1_PH"/>
</dbReference>
<dbReference type="Proteomes" id="UP001217089">
    <property type="component" value="Unassembled WGS sequence"/>
</dbReference>
<evidence type="ECO:0000256" key="1">
    <source>
        <dbReference type="ARBA" id="ARBA00023242"/>
    </source>
</evidence>
<keyword evidence="2" id="KW-0067">ATP-binding</keyword>